<evidence type="ECO:0000256" key="1">
    <source>
        <dbReference type="SAM" id="MobiDB-lite"/>
    </source>
</evidence>
<organism evidence="2 3">
    <name type="scientific">Acanthoscelides obtectus</name>
    <name type="common">Bean weevil</name>
    <name type="synonym">Bruchus obtectus</name>
    <dbReference type="NCBI Taxonomy" id="200917"/>
    <lineage>
        <taxon>Eukaryota</taxon>
        <taxon>Metazoa</taxon>
        <taxon>Ecdysozoa</taxon>
        <taxon>Arthropoda</taxon>
        <taxon>Hexapoda</taxon>
        <taxon>Insecta</taxon>
        <taxon>Pterygota</taxon>
        <taxon>Neoptera</taxon>
        <taxon>Endopterygota</taxon>
        <taxon>Coleoptera</taxon>
        <taxon>Polyphaga</taxon>
        <taxon>Cucujiformia</taxon>
        <taxon>Chrysomeloidea</taxon>
        <taxon>Chrysomelidae</taxon>
        <taxon>Bruchinae</taxon>
        <taxon>Bruchini</taxon>
        <taxon>Acanthoscelides</taxon>
    </lineage>
</organism>
<gene>
    <name evidence="2" type="ORF">ACAOBT_LOCUS18323</name>
</gene>
<proteinExistence type="predicted"/>
<evidence type="ECO:0000313" key="3">
    <source>
        <dbReference type="Proteomes" id="UP001152888"/>
    </source>
</evidence>
<dbReference type="AlphaFoldDB" id="A0A9P0L0I6"/>
<evidence type="ECO:0000313" key="2">
    <source>
        <dbReference type="EMBL" id="CAH1988172.1"/>
    </source>
</evidence>
<name>A0A9P0L0I6_ACAOB</name>
<reference evidence="2" key="1">
    <citation type="submission" date="2022-03" db="EMBL/GenBank/DDBJ databases">
        <authorList>
            <person name="Sayadi A."/>
        </authorList>
    </citation>
    <scope>NUCLEOTIDE SEQUENCE</scope>
</reference>
<dbReference type="EMBL" id="CAKOFQ010007038">
    <property type="protein sequence ID" value="CAH1988172.1"/>
    <property type="molecule type" value="Genomic_DNA"/>
</dbReference>
<sequence length="167" mass="18203">MQDAATGSRAAAACQPYSLRRAFSGVDDDGLPQQFYSGGGCTRAGLRDRTAWMPVALRLTTGENQQQGICIKLFLPFEATHNKASADEVREEVSYLASRTFVEGMRKGDGERKADENVEVTLPEHAGCPNHAVTELHVRCSTSEENTPSLPEHIQTYTEADPADTTD</sequence>
<keyword evidence="3" id="KW-1185">Reference proteome</keyword>
<protein>
    <submittedName>
        <fullName evidence="2">Uncharacterized protein</fullName>
    </submittedName>
</protein>
<comment type="caution">
    <text evidence="2">The sequence shown here is derived from an EMBL/GenBank/DDBJ whole genome shotgun (WGS) entry which is preliminary data.</text>
</comment>
<feature type="region of interest" description="Disordered" evidence="1">
    <location>
        <begin position="142"/>
        <end position="167"/>
    </location>
</feature>
<accession>A0A9P0L0I6</accession>
<dbReference type="Proteomes" id="UP001152888">
    <property type="component" value="Unassembled WGS sequence"/>
</dbReference>